<accession>A0A0F9ETI7</accession>
<comment type="caution">
    <text evidence="1">The sequence shown here is derived from an EMBL/GenBank/DDBJ whole genome shotgun (WGS) entry which is preliminary data.</text>
</comment>
<dbReference type="AlphaFoldDB" id="A0A0F9ETI7"/>
<organism evidence="1">
    <name type="scientific">marine sediment metagenome</name>
    <dbReference type="NCBI Taxonomy" id="412755"/>
    <lineage>
        <taxon>unclassified sequences</taxon>
        <taxon>metagenomes</taxon>
        <taxon>ecological metagenomes</taxon>
    </lineage>
</organism>
<sequence>MKWVRVSGYGYTGEIQASGELRRLVDLKTGRVLVEYPFKKGGA</sequence>
<proteinExistence type="predicted"/>
<protein>
    <submittedName>
        <fullName evidence="1">Uncharacterized protein</fullName>
    </submittedName>
</protein>
<evidence type="ECO:0000313" key="1">
    <source>
        <dbReference type="EMBL" id="KKL77304.1"/>
    </source>
</evidence>
<reference evidence="1" key="1">
    <citation type="journal article" date="2015" name="Nature">
        <title>Complex archaea that bridge the gap between prokaryotes and eukaryotes.</title>
        <authorList>
            <person name="Spang A."/>
            <person name="Saw J.H."/>
            <person name="Jorgensen S.L."/>
            <person name="Zaremba-Niedzwiedzka K."/>
            <person name="Martijn J."/>
            <person name="Lind A.E."/>
            <person name="van Eijk R."/>
            <person name="Schleper C."/>
            <person name="Guy L."/>
            <person name="Ettema T.J."/>
        </authorList>
    </citation>
    <scope>NUCLEOTIDE SEQUENCE</scope>
</reference>
<dbReference type="EMBL" id="LAZR01023789">
    <property type="protein sequence ID" value="KKL77304.1"/>
    <property type="molecule type" value="Genomic_DNA"/>
</dbReference>
<gene>
    <name evidence="1" type="ORF">LCGC14_2036230</name>
</gene>
<name>A0A0F9ETI7_9ZZZZ</name>